<accession>A0A1L3GN60</accession>
<dbReference type="STRING" id="1842532.A7E78_05635"/>
<keyword evidence="2" id="KW-0282">Flagellum</keyword>
<name>A0A1L3GN60_9BACT</name>
<protein>
    <submittedName>
        <fullName evidence="2">Flagellar biosynthesis protein FlhB</fullName>
    </submittedName>
</protein>
<dbReference type="InterPro" id="IPR006135">
    <property type="entry name" value="T3SS_substrate_exporter"/>
</dbReference>
<gene>
    <name evidence="2" type="ORF">A7E78_05635</name>
</gene>
<reference evidence="2 3" key="1">
    <citation type="journal article" date="2017" name="Genome Announc.">
        <title>Complete Genome Sequences of Two Acetylene-Fermenting Pelobacter acetylenicus Strains.</title>
        <authorList>
            <person name="Sutton J.M."/>
            <person name="Baesman S.M."/>
            <person name="Fierst J.L."/>
            <person name="Poret-Peterson A.T."/>
            <person name="Oremland R.S."/>
            <person name="Dunlap D.S."/>
            <person name="Akob D.M."/>
        </authorList>
    </citation>
    <scope>NUCLEOTIDE SEQUENCE [LARGE SCALE GENOMIC DNA]</scope>
    <source>
        <strain evidence="2 3">SFB93</strain>
    </source>
</reference>
<dbReference type="Proteomes" id="UP000182517">
    <property type="component" value="Chromosome"/>
</dbReference>
<dbReference type="Pfam" id="PF01312">
    <property type="entry name" value="Bac_export_2"/>
    <property type="match status" value="1"/>
</dbReference>
<keyword evidence="2" id="KW-0969">Cilium</keyword>
<dbReference type="InterPro" id="IPR029025">
    <property type="entry name" value="T3SS_substrate_exporter_C"/>
</dbReference>
<dbReference type="GO" id="GO:0009306">
    <property type="term" value="P:protein secretion"/>
    <property type="evidence" value="ECO:0007669"/>
    <property type="project" value="InterPro"/>
</dbReference>
<evidence type="ECO:0000313" key="3">
    <source>
        <dbReference type="Proteomes" id="UP000182517"/>
    </source>
</evidence>
<dbReference type="KEGG" id="pef:A7E78_05635"/>
<comment type="similarity">
    <text evidence="1">Belongs to the type III secretion exporter family.</text>
</comment>
<dbReference type="EMBL" id="CP015519">
    <property type="protein sequence ID" value="APG27369.1"/>
    <property type="molecule type" value="Genomic_DNA"/>
</dbReference>
<sequence length="91" mass="9793">MEKRKQQKAVALSYEKEKGAPMVVASGQGAIAEKILSTAREAGVEVVADPDLVELLAGVPLGMEIPAELYQAVAEILAFVYRANKSYKDKT</sequence>
<dbReference type="Gene3D" id="3.40.1690.10">
    <property type="entry name" value="secretion proteins EscU"/>
    <property type="match status" value="1"/>
</dbReference>
<dbReference type="RefSeq" id="WP_072283337.1">
    <property type="nucleotide sequence ID" value="NZ_CP015519.1"/>
</dbReference>
<dbReference type="AlphaFoldDB" id="A0A1L3GN60"/>
<proteinExistence type="inferred from homology"/>
<dbReference type="PANTHER" id="PTHR30531">
    <property type="entry name" value="FLAGELLAR BIOSYNTHETIC PROTEIN FLHB"/>
    <property type="match status" value="1"/>
</dbReference>
<organism evidence="2 3">
    <name type="scientific">Syntrophotalea acetylenivorans</name>
    <dbReference type="NCBI Taxonomy" id="1842532"/>
    <lineage>
        <taxon>Bacteria</taxon>
        <taxon>Pseudomonadati</taxon>
        <taxon>Thermodesulfobacteriota</taxon>
        <taxon>Desulfuromonadia</taxon>
        <taxon>Desulfuromonadales</taxon>
        <taxon>Syntrophotaleaceae</taxon>
        <taxon>Syntrophotalea</taxon>
    </lineage>
</organism>
<dbReference type="PANTHER" id="PTHR30531:SF12">
    <property type="entry name" value="FLAGELLAR BIOSYNTHETIC PROTEIN FLHB"/>
    <property type="match status" value="1"/>
</dbReference>
<evidence type="ECO:0000256" key="1">
    <source>
        <dbReference type="ARBA" id="ARBA00010690"/>
    </source>
</evidence>
<dbReference type="SUPFAM" id="SSF160544">
    <property type="entry name" value="EscU C-terminal domain-like"/>
    <property type="match status" value="1"/>
</dbReference>
<dbReference type="GO" id="GO:0005886">
    <property type="term" value="C:plasma membrane"/>
    <property type="evidence" value="ECO:0007669"/>
    <property type="project" value="TreeGrafter"/>
</dbReference>
<evidence type="ECO:0000313" key="2">
    <source>
        <dbReference type="EMBL" id="APG27369.1"/>
    </source>
</evidence>
<keyword evidence="3" id="KW-1185">Reference proteome</keyword>
<keyword evidence="2" id="KW-0966">Cell projection</keyword>